<accession>A0A9W8ELW5</accession>
<sequence length="282" mass="32428">MKSPLSLLTQSFNPFRTRVVIGCIVLLGVISLSGLYMMALSDVESVAAASTDVAAKPEPTPEKIRSDRVDGHLPYPRQLFDIKSTIKVKKPPTATIFMFRGDFSSPYTDIFALHKRATKICDKDTKFGGCDIKLEKNYKWGTLSNKLVDTLTMYCNYPEDKKTDFYVKVDDDLIMPESKLDEILQKMAETPCQYAGGMQSHFSYYWVLGQMYIIKRSIFDDICKKLPTYKVTRPDAEDITMGDIIDCQDFNAVCELNRPDNHWHIDYEDQRVKIEYHKQHNE</sequence>
<dbReference type="AlphaFoldDB" id="A0A9W8ELW5"/>
<evidence type="ECO:0000313" key="1">
    <source>
        <dbReference type="EMBL" id="KAJ2007633.1"/>
    </source>
</evidence>
<name>A0A9W8ELW5_9FUNG</name>
<dbReference type="Proteomes" id="UP001150907">
    <property type="component" value="Unassembled WGS sequence"/>
</dbReference>
<comment type="caution">
    <text evidence="1">The sequence shown here is derived from an EMBL/GenBank/DDBJ whole genome shotgun (WGS) entry which is preliminary data.</text>
</comment>
<dbReference type="SUPFAM" id="SSF53448">
    <property type="entry name" value="Nucleotide-diphospho-sugar transferases"/>
    <property type="match status" value="1"/>
</dbReference>
<evidence type="ECO:0000313" key="2">
    <source>
        <dbReference type="Proteomes" id="UP001150907"/>
    </source>
</evidence>
<dbReference type="EMBL" id="JANBQF010000021">
    <property type="protein sequence ID" value="KAJ2007633.1"/>
    <property type="molecule type" value="Genomic_DNA"/>
</dbReference>
<reference evidence="1" key="1">
    <citation type="submission" date="2022-07" db="EMBL/GenBank/DDBJ databases">
        <title>Phylogenomic reconstructions and comparative analyses of Kickxellomycotina fungi.</title>
        <authorList>
            <person name="Reynolds N.K."/>
            <person name="Stajich J.E."/>
            <person name="Barry K."/>
            <person name="Grigoriev I.V."/>
            <person name="Crous P."/>
            <person name="Smith M.E."/>
        </authorList>
    </citation>
    <scope>NUCLEOTIDE SEQUENCE</scope>
    <source>
        <strain evidence="1">IMI 214461</strain>
    </source>
</reference>
<proteinExistence type="predicted"/>
<dbReference type="InterPro" id="IPR029044">
    <property type="entry name" value="Nucleotide-diphossugar_trans"/>
</dbReference>
<gene>
    <name evidence="1" type="ORF">H4R26_000653</name>
</gene>
<organism evidence="1 2">
    <name type="scientific">Coemansia thaxteri</name>
    <dbReference type="NCBI Taxonomy" id="2663907"/>
    <lineage>
        <taxon>Eukaryota</taxon>
        <taxon>Fungi</taxon>
        <taxon>Fungi incertae sedis</taxon>
        <taxon>Zoopagomycota</taxon>
        <taxon>Kickxellomycotina</taxon>
        <taxon>Kickxellomycetes</taxon>
        <taxon>Kickxellales</taxon>
        <taxon>Kickxellaceae</taxon>
        <taxon>Coemansia</taxon>
    </lineage>
</organism>
<protein>
    <submittedName>
        <fullName evidence="1">Uncharacterized protein</fullName>
    </submittedName>
</protein>
<keyword evidence="2" id="KW-1185">Reference proteome</keyword>
<dbReference type="OrthoDB" id="2398757at2759"/>